<keyword evidence="6" id="KW-0472">Membrane</keyword>
<organism evidence="8 9">
    <name type="scientific">Microvenator marinus</name>
    <dbReference type="NCBI Taxonomy" id="2600177"/>
    <lineage>
        <taxon>Bacteria</taxon>
        <taxon>Deltaproteobacteria</taxon>
        <taxon>Bradymonadales</taxon>
        <taxon>Microvenatoraceae</taxon>
        <taxon>Microvenator</taxon>
    </lineage>
</organism>
<name>A0A5B8XWJ5_9DELT</name>
<keyword evidence="3 8" id="KW-0418">Kinase</keyword>
<dbReference type="InterPro" id="IPR011009">
    <property type="entry name" value="Kinase-like_dom_sf"/>
</dbReference>
<reference evidence="8 9" key="1">
    <citation type="submission" date="2019-08" db="EMBL/GenBank/DDBJ databases">
        <authorList>
            <person name="Liang Q."/>
        </authorList>
    </citation>
    <scope>NUCLEOTIDE SEQUENCE [LARGE SCALE GENOMIC DNA]</scope>
    <source>
        <strain evidence="8 9">V1718</strain>
    </source>
</reference>
<dbReference type="PANTHER" id="PTHR43289:SF6">
    <property type="entry name" value="SERINE_THREONINE-PROTEIN KINASE NEKL-3"/>
    <property type="match status" value="1"/>
</dbReference>
<dbReference type="GO" id="GO:0005524">
    <property type="term" value="F:ATP binding"/>
    <property type="evidence" value="ECO:0007669"/>
    <property type="project" value="UniProtKB-KW"/>
</dbReference>
<feature type="compositionally biased region" description="Polar residues" evidence="5">
    <location>
        <begin position="379"/>
        <end position="388"/>
    </location>
</feature>
<feature type="region of interest" description="Disordered" evidence="5">
    <location>
        <begin position="368"/>
        <end position="388"/>
    </location>
</feature>
<dbReference type="SMART" id="SM00220">
    <property type="entry name" value="S_TKc"/>
    <property type="match status" value="1"/>
</dbReference>
<keyword evidence="2" id="KW-0547">Nucleotide-binding</keyword>
<dbReference type="SUPFAM" id="SSF56112">
    <property type="entry name" value="Protein kinase-like (PK-like)"/>
    <property type="match status" value="1"/>
</dbReference>
<keyword evidence="1" id="KW-0808">Transferase</keyword>
<dbReference type="RefSeq" id="WP_146960235.1">
    <property type="nucleotide sequence ID" value="NZ_CP042467.1"/>
</dbReference>
<keyword evidence="8" id="KW-0723">Serine/threonine-protein kinase</keyword>
<dbReference type="EMBL" id="CP042467">
    <property type="protein sequence ID" value="QED28106.1"/>
    <property type="molecule type" value="Genomic_DNA"/>
</dbReference>
<dbReference type="KEGG" id="bbae:FRD01_12865"/>
<dbReference type="Gene3D" id="3.30.200.20">
    <property type="entry name" value="Phosphorylase Kinase, domain 1"/>
    <property type="match status" value="1"/>
</dbReference>
<evidence type="ECO:0000259" key="7">
    <source>
        <dbReference type="PROSITE" id="PS50011"/>
    </source>
</evidence>
<dbReference type="PROSITE" id="PS50011">
    <property type="entry name" value="PROTEIN_KINASE_DOM"/>
    <property type="match status" value="1"/>
</dbReference>
<keyword evidence="6" id="KW-0812">Transmembrane</keyword>
<evidence type="ECO:0000256" key="4">
    <source>
        <dbReference type="ARBA" id="ARBA00022840"/>
    </source>
</evidence>
<evidence type="ECO:0000313" key="8">
    <source>
        <dbReference type="EMBL" id="QED28106.1"/>
    </source>
</evidence>
<keyword evidence="4" id="KW-0067">ATP-binding</keyword>
<dbReference type="Proteomes" id="UP000321595">
    <property type="component" value="Chromosome"/>
</dbReference>
<feature type="transmembrane region" description="Helical" evidence="6">
    <location>
        <begin position="403"/>
        <end position="422"/>
    </location>
</feature>
<evidence type="ECO:0000256" key="2">
    <source>
        <dbReference type="ARBA" id="ARBA00022741"/>
    </source>
</evidence>
<dbReference type="PANTHER" id="PTHR43289">
    <property type="entry name" value="MITOGEN-ACTIVATED PROTEIN KINASE KINASE KINASE 20-RELATED"/>
    <property type="match status" value="1"/>
</dbReference>
<sequence length="423" mass="47222">MTYTLPIPGEVIAERYRLKRAIARGSMGVIMQAEHLSLQRDVAIKFLAPGTRGMDIAVGRFRREAMLSKELNHPNIIQIYDFGQHHDAYYLVMELLDGHEVRDLIARGPQPFTRVVDIAVQALEGLAEAHSKGIVHRDLKPANLFLTRDRRDRDVVKLLDFGIAKAVNDPADDVHLTQAGRVCGTPAYMAPEVYLDEAVTPAIDVYAMGLIMLELLYGRRIVEHKMPAVMMLKHLRMPFYLVDALRDSALGAVLERALHKEPEERFGHADAFLGALLEVKSVPETTLSRFDIDREFDRMFADFKADPNVSKTLRDLGEDALDESADLDLGEDWEPYEPVSEPPDEARTESDIKRATHVLSHTYFPDSTSGTWQRVGERSGTSESLSALPSANVDPIEESKADILVGVAAALVLIVLIVVLYVF</sequence>
<dbReference type="PROSITE" id="PS00108">
    <property type="entry name" value="PROTEIN_KINASE_ST"/>
    <property type="match status" value="1"/>
</dbReference>
<evidence type="ECO:0000256" key="3">
    <source>
        <dbReference type="ARBA" id="ARBA00022777"/>
    </source>
</evidence>
<proteinExistence type="predicted"/>
<dbReference type="AlphaFoldDB" id="A0A5B8XWJ5"/>
<evidence type="ECO:0000256" key="1">
    <source>
        <dbReference type="ARBA" id="ARBA00022679"/>
    </source>
</evidence>
<evidence type="ECO:0000313" key="9">
    <source>
        <dbReference type="Proteomes" id="UP000321595"/>
    </source>
</evidence>
<dbReference type="InterPro" id="IPR000719">
    <property type="entry name" value="Prot_kinase_dom"/>
</dbReference>
<accession>A0A5B8XWJ5</accession>
<dbReference type="Gene3D" id="1.10.510.10">
    <property type="entry name" value="Transferase(Phosphotransferase) domain 1"/>
    <property type="match status" value="1"/>
</dbReference>
<keyword evidence="9" id="KW-1185">Reference proteome</keyword>
<dbReference type="GO" id="GO:0004674">
    <property type="term" value="F:protein serine/threonine kinase activity"/>
    <property type="evidence" value="ECO:0007669"/>
    <property type="project" value="UniProtKB-KW"/>
</dbReference>
<feature type="domain" description="Protein kinase" evidence="7">
    <location>
        <begin position="16"/>
        <end position="277"/>
    </location>
</feature>
<evidence type="ECO:0000256" key="6">
    <source>
        <dbReference type="SAM" id="Phobius"/>
    </source>
</evidence>
<protein>
    <submittedName>
        <fullName evidence="8">Serine/threonine protein kinase</fullName>
    </submittedName>
</protein>
<keyword evidence="6" id="KW-1133">Transmembrane helix</keyword>
<dbReference type="CDD" id="cd14014">
    <property type="entry name" value="STKc_PknB_like"/>
    <property type="match status" value="1"/>
</dbReference>
<dbReference type="InterPro" id="IPR008271">
    <property type="entry name" value="Ser/Thr_kinase_AS"/>
</dbReference>
<dbReference type="Pfam" id="PF00069">
    <property type="entry name" value="Pkinase"/>
    <property type="match status" value="1"/>
</dbReference>
<evidence type="ECO:0000256" key="5">
    <source>
        <dbReference type="SAM" id="MobiDB-lite"/>
    </source>
</evidence>
<dbReference type="OrthoDB" id="9801841at2"/>
<gene>
    <name evidence="8" type="ORF">FRD01_12865</name>
</gene>